<accession>A0A8J4VYC5</accession>
<keyword evidence="2" id="KW-1185">Reference proteome</keyword>
<comment type="caution">
    <text evidence="1">The sequence shown here is derived from an EMBL/GenBank/DDBJ whole genome shotgun (WGS) entry which is preliminary data.</text>
</comment>
<dbReference type="PANTHER" id="PTHR33735">
    <property type="entry name" value="EXPRESSED PROTEIN"/>
    <property type="match status" value="1"/>
</dbReference>
<dbReference type="OrthoDB" id="1927611at2759"/>
<evidence type="ECO:0000313" key="2">
    <source>
        <dbReference type="Proteomes" id="UP000737018"/>
    </source>
</evidence>
<dbReference type="EMBL" id="JRKL02001095">
    <property type="protein sequence ID" value="KAF3966089.1"/>
    <property type="molecule type" value="Genomic_DNA"/>
</dbReference>
<organism evidence="1 2">
    <name type="scientific">Castanea mollissima</name>
    <name type="common">Chinese chestnut</name>
    <dbReference type="NCBI Taxonomy" id="60419"/>
    <lineage>
        <taxon>Eukaryota</taxon>
        <taxon>Viridiplantae</taxon>
        <taxon>Streptophyta</taxon>
        <taxon>Embryophyta</taxon>
        <taxon>Tracheophyta</taxon>
        <taxon>Spermatophyta</taxon>
        <taxon>Magnoliopsida</taxon>
        <taxon>eudicotyledons</taxon>
        <taxon>Gunneridae</taxon>
        <taxon>Pentapetalae</taxon>
        <taxon>rosids</taxon>
        <taxon>fabids</taxon>
        <taxon>Fagales</taxon>
        <taxon>Fagaceae</taxon>
        <taxon>Castanea</taxon>
    </lineage>
</organism>
<dbReference type="Proteomes" id="UP000737018">
    <property type="component" value="Unassembled WGS sequence"/>
</dbReference>
<dbReference type="AlphaFoldDB" id="A0A8J4VYC5"/>
<name>A0A8J4VYC5_9ROSI</name>
<proteinExistence type="predicted"/>
<evidence type="ECO:0000313" key="1">
    <source>
        <dbReference type="EMBL" id="KAF3966089.1"/>
    </source>
</evidence>
<protein>
    <submittedName>
        <fullName evidence="1">Uncharacterized protein</fullName>
    </submittedName>
</protein>
<reference evidence="1" key="1">
    <citation type="submission" date="2020-03" db="EMBL/GenBank/DDBJ databases">
        <title>Castanea mollissima Vanexum genome sequencing.</title>
        <authorList>
            <person name="Staton M."/>
        </authorList>
    </citation>
    <scope>NUCLEOTIDE SEQUENCE</scope>
    <source>
        <tissue evidence="1">Leaf</tissue>
    </source>
</reference>
<sequence>MSASKSILSCTSTLIGASRRYQLIPNPHRFLLISTRNEKRSFLGTDQRLQFLKTGLRELAVSKRKMDVAVHSSIPSVPPMPSNPASPGPCRKLWIIGLIASAILPFFGIKFGPLLKLKQEVDTVVETAEEVVEVVEKVAEEVDKVAEEISEHLPEGGKLRVAVKIIEKVAEKTAKDAQLVEDAIDKVEAVEKDVESLIDPVIDQAKKTPKEESSQS</sequence>
<gene>
    <name evidence="1" type="ORF">CMV_009784</name>
</gene>
<dbReference type="PANTHER" id="PTHR33735:SF14">
    <property type="entry name" value="PHAGE CAPSID SCAFFOLDING PROTEIN (GPO) SERINE PEPTIDASE"/>
    <property type="match status" value="1"/>
</dbReference>